<feature type="region of interest" description="Disordered" evidence="6">
    <location>
        <begin position="121"/>
        <end position="144"/>
    </location>
</feature>
<evidence type="ECO:0000256" key="4">
    <source>
        <dbReference type="ARBA" id="ARBA00023242"/>
    </source>
</evidence>
<feature type="domain" description="DM" evidence="7">
    <location>
        <begin position="72"/>
        <end position="121"/>
    </location>
</feature>
<evidence type="ECO:0000256" key="3">
    <source>
        <dbReference type="ARBA" id="ARBA00023125"/>
    </source>
</evidence>
<feature type="non-terminal residue" evidence="8">
    <location>
        <position position="1"/>
    </location>
</feature>
<keyword evidence="9" id="KW-1185">Reference proteome</keyword>
<keyword evidence="3 5" id="KW-0238">DNA-binding</keyword>
<reference evidence="8" key="1">
    <citation type="submission" date="2023-10" db="EMBL/GenBank/DDBJ databases">
        <title>Genome assembly of Pristionchus species.</title>
        <authorList>
            <person name="Yoshida K."/>
            <person name="Sommer R.J."/>
        </authorList>
    </citation>
    <scope>NUCLEOTIDE SEQUENCE</scope>
    <source>
        <strain evidence="8">RS5133</strain>
    </source>
</reference>
<evidence type="ECO:0000313" key="9">
    <source>
        <dbReference type="Proteomes" id="UP001432322"/>
    </source>
</evidence>
<evidence type="ECO:0000259" key="7">
    <source>
        <dbReference type="PROSITE" id="PS50809"/>
    </source>
</evidence>
<feature type="non-terminal residue" evidence="8">
    <location>
        <position position="144"/>
    </location>
</feature>
<evidence type="ECO:0000256" key="6">
    <source>
        <dbReference type="SAM" id="MobiDB-lite"/>
    </source>
</evidence>
<comment type="caution">
    <text evidence="8">The sequence shown here is derived from an EMBL/GenBank/DDBJ whole genome shotgun (WGS) entry which is preliminary data.</text>
</comment>
<dbReference type="GO" id="GO:0005634">
    <property type="term" value="C:nucleus"/>
    <property type="evidence" value="ECO:0007669"/>
    <property type="project" value="UniProtKB-SubCell"/>
</dbReference>
<feature type="compositionally biased region" description="Polar residues" evidence="6">
    <location>
        <begin position="121"/>
        <end position="130"/>
    </location>
</feature>
<dbReference type="AlphaFoldDB" id="A0AAV5UXF3"/>
<evidence type="ECO:0000256" key="2">
    <source>
        <dbReference type="ARBA" id="ARBA00022833"/>
    </source>
</evidence>
<dbReference type="GO" id="GO:0046872">
    <property type="term" value="F:metal ion binding"/>
    <property type="evidence" value="ECO:0007669"/>
    <property type="project" value="UniProtKB-KW"/>
</dbReference>
<evidence type="ECO:0000313" key="8">
    <source>
        <dbReference type="EMBL" id="GMT11696.1"/>
    </source>
</evidence>
<dbReference type="Proteomes" id="UP001432322">
    <property type="component" value="Unassembled WGS sequence"/>
</dbReference>
<name>A0AAV5UXF3_9BILA</name>
<protein>
    <recommendedName>
        <fullName evidence="7">DM domain-containing protein</fullName>
    </recommendedName>
</protein>
<proteinExistence type="predicted"/>
<evidence type="ECO:0000256" key="1">
    <source>
        <dbReference type="ARBA" id="ARBA00022723"/>
    </source>
</evidence>
<dbReference type="GO" id="GO:0043565">
    <property type="term" value="F:sequence-specific DNA binding"/>
    <property type="evidence" value="ECO:0007669"/>
    <property type="project" value="InterPro"/>
</dbReference>
<keyword evidence="1 5" id="KW-0479">Metal-binding</keyword>
<organism evidence="8 9">
    <name type="scientific">Pristionchus fissidentatus</name>
    <dbReference type="NCBI Taxonomy" id="1538716"/>
    <lineage>
        <taxon>Eukaryota</taxon>
        <taxon>Metazoa</taxon>
        <taxon>Ecdysozoa</taxon>
        <taxon>Nematoda</taxon>
        <taxon>Chromadorea</taxon>
        <taxon>Rhabditida</taxon>
        <taxon>Rhabditina</taxon>
        <taxon>Diplogasteromorpha</taxon>
        <taxon>Diplogasteroidea</taxon>
        <taxon>Neodiplogasteridae</taxon>
        <taxon>Pristionchus</taxon>
    </lineage>
</organism>
<dbReference type="Gene3D" id="4.10.1040.10">
    <property type="entry name" value="DM DNA-binding domain"/>
    <property type="match status" value="1"/>
</dbReference>
<comment type="subcellular location">
    <subcellularLocation>
        <location evidence="5">Nucleus</location>
    </subcellularLocation>
</comment>
<dbReference type="Pfam" id="PF00751">
    <property type="entry name" value="DM"/>
    <property type="match status" value="1"/>
</dbReference>
<dbReference type="SUPFAM" id="SSF82927">
    <property type="entry name" value="Cysteine-rich DNA binding domain, (DM domain)"/>
    <property type="match status" value="1"/>
</dbReference>
<dbReference type="PROSITE" id="PS50809">
    <property type="entry name" value="DM_2"/>
    <property type="match status" value="1"/>
</dbReference>
<dbReference type="EMBL" id="BTSY01000001">
    <property type="protein sequence ID" value="GMT11696.1"/>
    <property type="molecule type" value="Genomic_DNA"/>
</dbReference>
<accession>A0AAV5UXF3</accession>
<evidence type="ECO:0000256" key="5">
    <source>
        <dbReference type="PROSITE-ProRule" id="PRU00070"/>
    </source>
</evidence>
<feature type="DNA-binding region" description="DM" evidence="5">
    <location>
        <begin position="72"/>
        <end position="121"/>
    </location>
</feature>
<dbReference type="InterPro" id="IPR001275">
    <property type="entry name" value="DM_DNA-bd"/>
</dbReference>
<keyword evidence="4 5" id="KW-0539">Nucleus</keyword>
<dbReference type="SMART" id="SM00301">
    <property type="entry name" value="DM"/>
    <property type="match status" value="1"/>
</dbReference>
<keyword evidence="2 5" id="KW-0862">Zinc</keyword>
<dbReference type="GO" id="GO:0006355">
    <property type="term" value="P:regulation of DNA-templated transcription"/>
    <property type="evidence" value="ECO:0007669"/>
    <property type="project" value="InterPro"/>
</dbReference>
<sequence>LTSSTMKSLAQTEKQPCRRTTSCCNIKCNCGLCDLLDKRRSVKSKQRNVRKQKLKELGESTVAAKSTPSYACSRCRNHGFCVPKKFHMPCPYINCTCDPCSINDHIRTIDQQIAEQLCTGNTSTPRTSSKAPEVERVAPLQEPG</sequence>
<dbReference type="InterPro" id="IPR036407">
    <property type="entry name" value="DM_DNA-bd_sf"/>
</dbReference>
<gene>
    <name evidence="8" type="ORF">PFISCL1PPCAC_2993</name>
</gene>